<gene>
    <name evidence="1" type="ORF">HGUI_00833</name>
</gene>
<keyword evidence="2" id="KW-1185">Reference proteome</keyword>
<accession>A0A1L0CJV0</accession>
<proteinExistence type="predicted"/>
<organism evidence="1 2">
    <name type="scientific">Hanseniaspora guilliermondii</name>
    <dbReference type="NCBI Taxonomy" id="56406"/>
    <lineage>
        <taxon>Eukaryota</taxon>
        <taxon>Fungi</taxon>
        <taxon>Dikarya</taxon>
        <taxon>Ascomycota</taxon>
        <taxon>Saccharomycotina</taxon>
        <taxon>Saccharomycetes</taxon>
        <taxon>Saccharomycodales</taxon>
        <taxon>Saccharomycodaceae</taxon>
        <taxon>Hanseniaspora</taxon>
    </lineage>
</organism>
<dbReference type="OrthoDB" id="3972770at2759"/>
<sequence length="325" mass="37300">MTIDFGINDQIIIEDLENCQSLNKISSNTEEDYDIIPSVTITGLHRQETIKDLVIKKQILRGYEPSNRILSKMETRLIRFNPNLNNSHSLDEIYAGTHSLQKDDLEYLVPQTKTHDHDKLEISNSTLTNVANFLYPIKKFNDALVISSSPCCIDEEKSSNKGKFTPISDYSIDTSLKLEIENTINNQDIVSKSSGVVRDDKTGQNNDGIAITPEGIVYSNEILLSTKLRTLKKIMDENNNNVQLFVPKYYADVSRYKHQNESNVTASVSIKNVNDIYTYTHNTACHSPVQASHESLNERVHWLRYAWTVFIQFWIDFWNDLKNLF</sequence>
<dbReference type="Proteomes" id="UP000183365">
    <property type="component" value="Unassembled WGS sequence"/>
</dbReference>
<name>A0A1L0CJV0_9ASCO</name>
<reference evidence="2" key="1">
    <citation type="submission" date="2016-11" db="EMBL/GenBank/DDBJ databases">
        <authorList>
            <person name="Guldener U."/>
        </authorList>
    </citation>
    <scope>NUCLEOTIDE SEQUENCE [LARGE SCALE GENOMIC DNA]</scope>
</reference>
<protein>
    <submittedName>
        <fullName evidence="1">Uncharacterized protein</fullName>
    </submittedName>
</protein>
<evidence type="ECO:0000313" key="2">
    <source>
        <dbReference type="Proteomes" id="UP000183365"/>
    </source>
</evidence>
<evidence type="ECO:0000313" key="1">
    <source>
        <dbReference type="EMBL" id="SGZ38633.1"/>
    </source>
</evidence>
<dbReference type="AlphaFoldDB" id="A0A1L0CJV0"/>
<dbReference type="VEuPathDB" id="FungiDB:HGUI_00833"/>
<dbReference type="EMBL" id="FQNF01000010">
    <property type="protein sequence ID" value="SGZ38633.1"/>
    <property type="molecule type" value="Genomic_DNA"/>
</dbReference>